<proteinExistence type="inferred from homology"/>
<dbReference type="PANTHER" id="PTHR30061:SF50">
    <property type="entry name" value="MALTOSE_MALTODEXTRIN-BINDING PERIPLASMIC PROTEIN"/>
    <property type="match status" value="1"/>
</dbReference>
<dbReference type="EMBL" id="CP002529">
    <property type="protein sequence ID" value="ADY01456.1"/>
    <property type="molecule type" value="Genomic_DNA"/>
</dbReference>
<keyword evidence="3" id="KW-0732">Signal</keyword>
<dbReference type="Gene3D" id="3.40.190.10">
    <property type="entry name" value="Periplasmic binding protein-like II"/>
    <property type="match status" value="2"/>
</dbReference>
<dbReference type="GO" id="GO:0015768">
    <property type="term" value="P:maltose transport"/>
    <property type="evidence" value="ECO:0007669"/>
    <property type="project" value="TreeGrafter"/>
</dbReference>
<dbReference type="STRING" id="985053.VMUT_1251"/>
<dbReference type="InterPro" id="IPR006059">
    <property type="entry name" value="SBP"/>
</dbReference>
<evidence type="ECO:0000313" key="4">
    <source>
        <dbReference type="EMBL" id="ADY01456.1"/>
    </source>
</evidence>
<dbReference type="GO" id="GO:0055052">
    <property type="term" value="C:ATP-binding cassette (ABC) transporter complex, substrate-binding subunit-containing"/>
    <property type="evidence" value="ECO:0007669"/>
    <property type="project" value="TreeGrafter"/>
</dbReference>
<accession>F0QYM3</accession>
<dbReference type="KEGG" id="vmo:VMUT_1251"/>
<dbReference type="Pfam" id="PF13416">
    <property type="entry name" value="SBP_bac_8"/>
    <property type="match status" value="1"/>
</dbReference>
<dbReference type="OrthoDB" id="24658at2157"/>
<reference evidence="4 5" key="1">
    <citation type="journal article" date="2011" name="J. Bacteriol.">
        <title>Complete genome sequence of 'Vulcanisaeta moutnovskia' strain 768-28, a novel member of the hyperthermophilic crenarchaeal genus vulcanisaeta.</title>
        <authorList>
            <person name="Gumerov V.M."/>
            <person name="Mardanov A.V."/>
            <person name="Beletsky A.V."/>
            <person name="Prokofeva M.I."/>
            <person name="Bonch-Osmolovskaya E.A."/>
            <person name="Ravin N.V."/>
            <person name="Skryabin K.G."/>
        </authorList>
    </citation>
    <scope>NUCLEOTIDE SEQUENCE [LARGE SCALE GENOMIC DNA]</scope>
    <source>
        <strain evidence="4 5">768-28</strain>
    </source>
</reference>
<keyword evidence="2" id="KW-0813">Transport</keyword>
<evidence type="ECO:0000313" key="5">
    <source>
        <dbReference type="Proteomes" id="UP000007485"/>
    </source>
</evidence>
<dbReference type="PANTHER" id="PTHR30061">
    <property type="entry name" value="MALTOSE-BINDING PERIPLASMIC PROTEIN"/>
    <property type="match status" value="1"/>
</dbReference>
<protein>
    <submittedName>
        <fullName evidence="4">Extracellular solute-binding protein family 1</fullName>
    </submittedName>
</protein>
<evidence type="ECO:0000256" key="2">
    <source>
        <dbReference type="ARBA" id="ARBA00022448"/>
    </source>
</evidence>
<evidence type="ECO:0000256" key="3">
    <source>
        <dbReference type="ARBA" id="ARBA00022729"/>
    </source>
</evidence>
<sequence length="401" mass="46544">MDVLNAVLIGGKGFEPYEVLYSKISDFEHKFSIKVNILHRFSHPELNAFKDNLNSSNDIDVISSHTSFLRSYKHLYLDLIEIDPENVKILLSDLPGLLRRAVTIKEEVLIAPRFIDVSSLHYRISIFNKIDEEPPKTWDELLQVAIKIKERKINTHPYTFAARGHALVGRFMEILHSFGGKMIDRDQFAFYSQEGIEALQFLVDLHAKYKVTHPRTPDFFYDDVSQAFKSGEVAMALDWPGWDYVYRDPKQSSIWDDFSIALPPRGRGGLWVYGGSHGLSVIRWSRKKTLATTFVLFMVSPENQYFESKSQGFLPARSSVFTMLLKDSKDNYFESHRLSIYRKIIEEAYLPVKIVKWREFTEILWPILNNAIRGEIKAEDALKIAYEKVKYLEKFQVELGE</sequence>
<comment type="similarity">
    <text evidence="1">Belongs to the bacterial solute-binding protein 1 family.</text>
</comment>
<dbReference type="GO" id="GO:0042956">
    <property type="term" value="P:maltodextrin transmembrane transport"/>
    <property type="evidence" value="ECO:0007669"/>
    <property type="project" value="TreeGrafter"/>
</dbReference>
<name>F0QYM3_VULM7</name>
<dbReference type="eggNOG" id="arCOG00151">
    <property type="taxonomic scope" value="Archaea"/>
</dbReference>
<dbReference type="GeneID" id="10288903"/>
<gene>
    <name evidence="4" type="ordered locus">VMUT_1251</name>
</gene>
<dbReference type="Proteomes" id="UP000007485">
    <property type="component" value="Chromosome"/>
</dbReference>
<dbReference type="AlphaFoldDB" id="F0QYM3"/>
<keyword evidence="5" id="KW-1185">Reference proteome</keyword>
<dbReference type="GO" id="GO:1901982">
    <property type="term" value="F:maltose binding"/>
    <property type="evidence" value="ECO:0007669"/>
    <property type="project" value="TreeGrafter"/>
</dbReference>
<organism evidence="4 5">
    <name type="scientific">Vulcanisaeta moutnovskia (strain 768-28)</name>
    <dbReference type="NCBI Taxonomy" id="985053"/>
    <lineage>
        <taxon>Archaea</taxon>
        <taxon>Thermoproteota</taxon>
        <taxon>Thermoprotei</taxon>
        <taxon>Thermoproteales</taxon>
        <taxon>Thermoproteaceae</taxon>
        <taxon>Vulcanisaeta</taxon>
    </lineage>
</organism>
<dbReference type="RefSeq" id="WP_013604618.1">
    <property type="nucleotide sequence ID" value="NC_015151.1"/>
</dbReference>
<dbReference type="SUPFAM" id="SSF53850">
    <property type="entry name" value="Periplasmic binding protein-like II"/>
    <property type="match status" value="1"/>
</dbReference>
<evidence type="ECO:0000256" key="1">
    <source>
        <dbReference type="ARBA" id="ARBA00008520"/>
    </source>
</evidence>
<dbReference type="HOGENOM" id="CLU_031285_9_1_2"/>